<dbReference type="AlphaFoldDB" id="A0AAD3S5U1"/>
<dbReference type="Proteomes" id="UP001279734">
    <property type="component" value="Unassembled WGS sequence"/>
</dbReference>
<accession>A0AAD3S5U1</accession>
<dbReference type="EMBL" id="BSYO01000005">
    <property type="protein sequence ID" value="GMH04901.1"/>
    <property type="molecule type" value="Genomic_DNA"/>
</dbReference>
<reference evidence="1" key="1">
    <citation type="submission" date="2023-05" db="EMBL/GenBank/DDBJ databases">
        <title>Nepenthes gracilis genome sequencing.</title>
        <authorList>
            <person name="Fukushima K."/>
        </authorList>
    </citation>
    <scope>NUCLEOTIDE SEQUENCE</scope>
    <source>
        <strain evidence="1">SING2019-196</strain>
    </source>
</reference>
<keyword evidence="2" id="KW-1185">Reference proteome</keyword>
<evidence type="ECO:0000313" key="2">
    <source>
        <dbReference type="Proteomes" id="UP001279734"/>
    </source>
</evidence>
<evidence type="ECO:0000313" key="1">
    <source>
        <dbReference type="EMBL" id="GMH04901.1"/>
    </source>
</evidence>
<comment type="caution">
    <text evidence="1">The sequence shown here is derived from an EMBL/GenBank/DDBJ whole genome shotgun (WGS) entry which is preliminary data.</text>
</comment>
<protein>
    <submittedName>
        <fullName evidence="1">Uncharacterized protein</fullName>
    </submittedName>
</protein>
<organism evidence="1 2">
    <name type="scientific">Nepenthes gracilis</name>
    <name type="common">Slender pitcher plant</name>
    <dbReference type="NCBI Taxonomy" id="150966"/>
    <lineage>
        <taxon>Eukaryota</taxon>
        <taxon>Viridiplantae</taxon>
        <taxon>Streptophyta</taxon>
        <taxon>Embryophyta</taxon>
        <taxon>Tracheophyta</taxon>
        <taxon>Spermatophyta</taxon>
        <taxon>Magnoliopsida</taxon>
        <taxon>eudicotyledons</taxon>
        <taxon>Gunneridae</taxon>
        <taxon>Pentapetalae</taxon>
        <taxon>Caryophyllales</taxon>
        <taxon>Nepenthaceae</taxon>
        <taxon>Nepenthes</taxon>
    </lineage>
</organism>
<proteinExistence type="predicted"/>
<name>A0AAD3S5U1_NEPGR</name>
<gene>
    <name evidence="1" type="ORF">Nepgr_006741</name>
</gene>
<sequence length="94" mass="10521">MNTRFTAAKGERGNQRAPLDMDQVIQPIHLHASQCKAAQIATKKWFHIKSGITTSYKNAPSQDSFRIVDHPKPCIRRTKEIHPTTPAGVIANMD</sequence>